<gene>
    <name evidence="1" type="ORF">RND81_01G080200</name>
</gene>
<dbReference type="EMBL" id="JBDFQZ010000001">
    <property type="protein sequence ID" value="KAK9756196.1"/>
    <property type="molecule type" value="Genomic_DNA"/>
</dbReference>
<organism evidence="1 2">
    <name type="scientific">Saponaria officinalis</name>
    <name type="common">Common soapwort</name>
    <name type="synonym">Lychnis saponaria</name>
    <dbReference type="NCBI Taxonomy" id="3572"/>
    <lineage>
        <taxon>Eukaryota</taxon>
        <taxon>Viridiplantae</taxon>
        <taxon>Streptophyta</taxon>
        <taxon>Embryophyta</taxon>
        <taxon>Tracheophyta</taxon>
        <taxon>Spermatophyta</taxon>
        <taxon>Magnoliopsida</taxon>
        <taxon>eudicotyledons</taxon>
        <taxon>Gunneridae</taxon>
        <taxon>Pentapetalae</taxon>
        <taxon>Caryophyllales</taxon>
        <taxon>Caryophyllaceae</taxon>
        <taxon>Caryophylleae</taxon>
        <taxon>Saponaria</taxon>
    </lineage>
</organism>
<dbReference type="PANTHER" id="PTHR33116">
    <property type="entry name" value="REVERSE TRANSCRIPTASE ZINC-BINDING DOMAIN-CONTAINING PROTEIN-RELATED-RELATED"/>
    <property type="match status" value="1"/>
</dbReference>
<evidence type="ECO:0000313" key="2">
    <source>
        <dbReference type="Proteomes" id="UP001443914"/>
    </source>
</evidence>
<dbReference type="Proteomes" id="UP001443914">
    <property type="component" value="Unassembled WGS sequence"/>
</dbReference>
<evidence type="ECO:0000313" key="1">
    <source>
        <dbReference type="EMBL" id="KAK9756196.1"/>
    </source>
</evidence>
<evidence type="ECO:0008006" key="3">
    <source>
        <dbReference type="Google" id="ProtNLM"/>
    </source>
</evidence>
<keyword evidence="2" id="KW-1185">Reference proteome</keyword>
<proteinExistence type="predicted"/>
<dbReference type="AlphaFoldDB" id="A0AAW1N6H9"/>
<reference evidence="1" key="1">
    <citation type="submission" date="2024-03" db="EMBL/GenBank/DDBJ databases">
        <title>WGS assembly of Saponaria officinalis var. Norfolk2.</title>
        <authorList>
            <person name="Jenkins J."/>
            <person name="Shu S."/>
            <person name="Grimwood J."/>
            <person name="Barry K."/>
            <person name="Goodstein D."/>
            <person name="Schmutz J."/>
            <person name="Leebens-Mack J."/>
            <person name="Osbourn A."/>
        </authorList>
    </citation>
    <scope>NUCLEOTIDE SEQUENCE [LARGE SCALE GENOMIC DNA]</scope>
    <source>
        <strain evidence="1">JIC</strain>
    </source>
</reference>
<accession>A0AAW1N6H9</accession>
<dbReference type="PANTHER" id="PTHR33116:SF86">
    <property type="entry name" value="REVERSE TRANSCRIPTASE DOMAIN-CONTAINING PROTEIN"/>
    <property type="match status" value="1"/>
</dbReference>
<protein>
    <recommendedName>
        <fullName evidence="3">Reverse transcriptase</fullName>
    </recommendedName>
</protein>
<name>A0AAW1N6H9_SAPOF</name>
<sequence length="162" mass="18440">MVSFSHCTREERRLAIAEGLGVEVVEEHGKYMGLPTVVGHSKKVISNCIRDKLNKKLQGWRRKSLSKAGREILLKVAQSIPTYDMSVLKLPNNFCEELRSLVCQFWWGSDVGKRKIPWIAWNKLCVSKSLGGLGFRDYKLFNAAILGKQTWRLVTERGCLTT</sequence>
<comment type="caution">
    <text evidence="1">The sequence shown here is derived from an EMBL/GenBank/DDBJ whole genome shotgun (WGS) entry which is preliminary data.</text>
</comment>